<comment type="caution">
    <text evidence="1">The sequence shown here is derived from an EMBL/GenBank/DDBJ whole genome shotgun (WGS) entry which is preliminary data.</text>
</comment>
<dbReference type="EMBL" id="BGPR01000304">
    <property type="protein sequence ID" value="GBM11757.1"/>
    <property type="molecule type" value="Genomic_DNA"/>
</dbReference>
<dbReference type="Proteomes" id="UP000499080">
    <property type="component" value="Unassembled WGS sequence"/>
</dbReference>
<gene>
    <name evidence="1" type="ORF">AVEN_22898_1</name>
</gene>
<sequence>MHDGAPPHIGFCVQKVLHSFYRRTENWLRNILQMATDPDLTSCDYWLWSHLKSVVNRGNAGNLATLRDRIILKVRQIKVELLRFAVKHAVRRMHFFGTLERSAH</sequence>
<keyword evidence="2" id="KW-1185">Reference proteome</keyword>
<dbReference type="AlphaFoldDB" id="A0A4Y2D6K4"/>
<dbReference type="GO" id="GO:0003676">
    <property type="term" value="F:nucleic acid binding"/>
    <property type="evidence" value="ECO:0007669"/>
    <property type="project" value="InterPro"/>
</dbReference>
<accession>A0A4Y2D6K4</accession>
<evidence type="ECO:0000313" key="1">
    <source>
        <dbReference type="EMBL" id="GBM11757.1"/>
    </source>
</evidence>
<name>A0A4Y2D6K4_ARAVE</name>
<organism evidence="1 2">
    <name type="scientific">Araneus ventricosus</name>
    <name type="common">Orbweaver spider</name>
    <name type="synonym">Epeira ventricosa</name>
    <dbReference type="NCBI Taxonomy" id="182803"/>
    <lineage>
        <taxon>Eukaryota</taxon>
        <taxon>Metazoa</taxon>
        <taxon>Ecdysozoa</taxon>
        <taxon>Arthropoda</taxon>
        <taxon>Chelicerata</taxon>
        <taxon>Arachnida</taxon>
        <taxon>Araneae</taxon>
        <taxon>Araneomorphae</taxon>
        <taxon>Entelegynae</taxon>
        <taxon>Araneoidea</taxon>
        <taxon>Araneidae</taxon>
        <taxon>Araneus</taxon>
    </lineage>
</organism>
<evidence type="ECO:0000313" key="2">
    <source>
        <dbReference type="Proteomes" id="UP000499080"/>
    </source>
</evidence>
<dbReference type="InterPro" id="IPR036397">
    <property type="entry name" value="RNaseH_sf"/>
</dbReference>
<proteinExistence type="predicted"/>
<protein>
    <submittedName>
        <fullName evidence="1">Uncharacterized protein</fullName>
    </submittedName>
</protein>
<dbReference type="Gene3D" id="3.30.420.10">
    <property type="entry name" value="Ribonuclease H-like superfamily/Ribonuclease H"/>
    <property type="match status" value="1"/>
</dbReference>
<reference evidence="1 2" key="1">
    <citation type="journal article" date="2019" name="Sci. Rep.">
        <title>Orb-weaving spider Araneus ventricosus genome elucidates the spidroin gene catalogue.</title>
        <authorList>
            <person name="Kono N."/>
            <person name="Nakamura H."/>
            <person name="Ohtoshi R."/>
            <person name="Moran D.A.P."/>
            <person name="Shinohara A."/>
            <person name="Yoshida Y."/>
            <person name="Fujiwara M."/>
            <person name="Mori M."/>
            <person name="Tomita M."/>
            <person name="Arakawa K."/>
        </authorList>
    </citation>
    <scope>NUCLEOTIDE SEQUENCE [LARGE SCALE GENOMIC DNA]</scope>
</reference>